<name>A0A6M3KPF6_9ZZZZ</name>
<proteinExistence type="predicted"/>
<reference evidence="3" key="1">
    <citation type="submission" date="2020-03" db="EMBL/GenBank/DDBJ databases">
        <title>The deep terrestrial virosphere.</title>
        <authorList>
            <person name="Holmfeldt K."/>
            <person name="Nilsson E."/>
            <person name="Simone D."/>
            <person name="Lopez-Fernandez M."/>
            <person name="Wu X."/>
            <person name="de Brujin I."/>
            <person name="Lundin D."/>
            <person name="Andersson A."/>
            <person name="Bertilsson S."/>
            <person name="Dopson M."/>
        </authorList>
    </citation>
    <scope>NUCLEOTIDE SEQUENCE</scope>
    <source>
        <strain evidence="3">MM415A00259</strain>
        <strain evidence="2">MM415B00452</strain>
    </source>
</reference>
<dbReference type="AlphaFoldDB" id="A0A6M3KPF6"/>
<keyword evidence="1" id="KW-0812">Transmembrane</keyword>
<gene>
    <name evidence="3" type="ORF">MM415A00259_0017</name>
    <name evidence="2" type="ORF">MM415B00452_0051</name>
</gene>
<evidence type="ECO:0000313" key="2">
    <source>
        <dbReference type="EMBL" id="QJA64950.1"/>
    </source>
</evidence>
<evidence type="ECO:0000313" key="3">
    <source>
        <dbReference type="EMBL" id="QJA83692.1"/>
    </source>
</evidence>
<dbReference type="EMBL" id="MT141529">
    <property type="protein sequence ID" value="QJA64950.1"/>
    <property type="molecule type" value="Genomic_DNA"/>
</dbReference>
<organism evidence="3">
    <name type="scientific">viral metagenome</name>
    <dbReference type="NCBI Taxonomy" id="1070528"/>
    <lineage>
        <taxon>unclassified sequences</taxon>
        <taxon>metagenomes</taxon>
        <taxon>organismal metagenomes</taxon>
    </lineage>
</organism>
<evidence type="ECO:0000256" key="1">
    <source>
        <dbReference type="SAM" id="Phobius"/>
    </source>
</evidence>
<accession>A0A6M3KPF6</accession>
<sequence>MKIKDFVDKAKNYIFLGGLLIAITSGVILYADLPKQITQIKADHQETEKTVSTLESTMTEYMAVQKVVQESAEKREQMIFELIKEIRKE</sequence>
<feature type="transmembrane region" description="Helical" evidence="1">
    <location>
        <begin position="12"/>
        <end position="31"/>
    </location>
</feature>
<keyword evidence="1" id="KW-0472">Membrane</keyword>
<keyword evidence="1" id="KW-1133">Transmembrane helix</keyword>
<protein>
    <submittedName>
        <fullName evidence="3">Uncharacterized protein</fullName>
    </submittedName>
</protein>
<dbReference type="EMBL" id="MT142516">
    <property type="protein sequence ID" value="QJA83692.1"/>
    <property type="molecule type" value="Genomic_DNA"/>
</dbReference>